<dbReference type="InterPro" id="IPR014718">
    <property type="entry name" value="GH-type_carb-bd"/>
</dbReference>
<comment type="caution">
    <text evidence="1">The sequence shown here is derived from an EMBL/GenBank/DDBJ whole genome shotgun (WGS) entry which is preliminary data.</text>
</comment>
<protein>
    <recommendedName>
        <fullName evidence="3">Galactose mutarotase</fullName>
    </recommendedName>
</protein>
<dbReference type="GO" id="GO:0005975">
    <property type="term" value="P:carbohydrate metabolic process"/>
    <property type="evidence" value="ECO:0007669"/>
    <property type="project" value="InterPro"/>
</dbReference>
<dbReference type="InterPro" id="IPR011013">
    <property type="entry name" value="Gal_mutarotase_sf_dom"/>
</dbReference>
<name>A0A9W6HAV7_9MICO</name>
<proteinExistence type="predicted"/>
<keyword evidence="2" id="KW-1185">Reference proteome</keyword>
<dbReference type="AlphaFoldDB" id="A0A9W6HAV7"/>
<dbReference type="GO" id="GO:0030246">
    <property type="term" value="F:carbohydrate binding"/>
    <property type="evidence" value="ECO:0007669"/>
    <property type="project" value="InterPro"/>
</dbReference>
<sequence length="306" mass="32433">MSDAALLELQAAAVDRPTGTAGTAGAAGAAGAAPGFTALIDPRGARLASLRMLDPAVELLATTPWAADDWDGSPPLSGSSAEWHRRYPGGWHVLAPHSGDARTLDGVEHPFHGEAAWRLWRHVEAEAASGASVWEVALRTVPVLLRRTFRMRADGIDIVQEFTNRSRRPVSFSWTEHPAFGPALIDATTVVELGGRVLPVTFPAAGQGHGDFGAYAAPAPGVARIRNPRAGIEVTLSWDSSVLPHAFVWQEHHAGEGFPWWGQVDAIAVEPASRPYDADPESLGPLRLAPGESLASTVSLTALVVR</sequence>
<evidence type="ECO:0000313" key="1">
    <source>
        <dbReference type="EMBL" id="GLJ76463.1"/>
    </source>
</evidence>
<organism evidence="1 2">
    <name type="scientific">Leifsonia poae</name>
    <dbReference type="NCBI Taxonomy" id="110933"/>
    <lineage>
        <taxon>Bacteria</taxon>
        <taxon>Bacillati</taxon>
        <taxon>Actinomycetota</taxon>
        <taxon>Actinomycetes</taxon>
        <taxon>Micrococcales</taxon>
        <taxon>Microbacteriaceae</taxon>
        <taxon>Leifsonia</taxon>
    </lineage>
</organism>
<accession>A0A9W6HAV7</accession>
<reference evidence="1" key="2">
    <citation type="submission" date="2023-01" db="EMBL/GenBank/DDBJ databases">
        <authorList>
            <person name="Sun Q."/>
            <person name="Evtushenko L."/>
        </authorList>
    </citation>
    <scope>NUCLEOTIDE SEQUENCE</scope>
    <source>
        <strain evidence="1">VKM Ac-1401</strain>
    </source>
</reference>
<dbReference type="EMBL" id="BSEN01000006">
    <property type="protein sequence ID" value="GLJ76463.1"/>
    <property type="molecule type" value="Genomic_DNA"/>
</dbReference>
<reference evidence="1" key="1">
    <citation type="journal article" date="2014" name="Int. J. Syst. Evol. Microbiol.">
        <title>Complete genome sequence of Corynebacterium casei LMG S-19264T (=DSM 44701T), isolated from a smear-ripened cheese.</title>
        <authorList>
            <consortium name="US DOE Joint Genome Institute (JGI-PGF)"/>
            <person name="Walter F."/>
            <person name="Albersmeier A."/>
            <person name="Kalinowski J."/>
            <person name="Ruckert C."/>
        </authorList>
    </citation>
    <scope>NUCLEOTIDE SEQUENCE</scope>
    <source>
        <strain evidence="1">VKM Ac-1401</strain>
    </source>
</reference>
<gene>
    <name evidence="1" type="ORF">GCM10017584_20370</name>
</gene>
<evidence type="ECO:0000313" key="2">
    <source>
        <dbReference type="Proteomes" id="UP001142372"/>
    </source>
</evidence>
<dbReference type="SUPFAM" id="SSF74650">
    <property type="entry name" value="Galactose mutarotase-like"/>
    <property type="match status" value="1"/>
</dbReference>
<dbReference type="Gene3D" id="2.70.98.10">
    <property type="match status" value="1"/>
</dbReference>
<dbReference type="Proteomes" id="UP001142372">
    <property type="component" value="Unassembled WGS sequence"/>
</dbReference>
<evidence type="ECO:0008006" key="3">
    <source>
        <dbReference type="Google" id="ProtNLM"/>
    </source>
</evidence>
<dbReference type="RefSeq" id="WP_271177110.1">
    <property type="nucleotide sequence ID" value="NZ_BAAAJO010000005.1"/>
</dbReference>
<dbReference type="GO" id="GO:0003824">
    <property type="term" value="F:catalytic activity"/>
    <property type="evidence" value="ECO:0007669"/>
    <property type="project" value="InterPro"/>
</dbReference>